<evidence type="ECO:0000313" key="4">
    <source>
        <dbReference type="EMBL" id="ANG62774.1"/>
    </source>
</evidence>
<organism evidence="4 5">
    <name type="scientific">Marinobacterium aestuarii</name>
    <dbReference type="NCBI Taxonomy" id="1821621"/>
    <lineage>
        <taxon>Bacteria</taxon>
        <taxon>Pseudomonadati</taxon>
        <taxon>Pseudomonadota</taxon>
        <taxon>Gammaproteobacteria</taxon>
        <taxon>Oceanospirillales</taxon>
        <taxon>Oceanospirillaceae</taxon>
        <taxon>Marinobacterium</taxon>
    </lineage>
</organism>
<dbReference type="InterPro" id="IPR017850">
    <property type="entry name" value="Alkaline_phosphatase_core_sf"/>
</dbReference>
<dbReference type="PANTHER" id="PTHR45953:SF1">
    <property type="entry name" value="IDURONATE 2-SULFATASE"/>
    <property type="match status" value="1"/>
</dbReference>
<reference evidence="5" key="1">
    <citation type="submission" date="2016-05" db="EMBL/GenBank/DDBJ databases">
        <authorList>
            <person name="Baek K."/>
            <person name="Yang S.-J."/>
        </authorList>
    </citation>
    <scope>NUCLEOTIDE SEQUENCE [LARGE SCALE GENOMIC DNA]</scope>
    <source>
        <strain evidence="5">ST58-10</strain>
    </source>
</reference>
<evidence type="ECO:0000259" key="3">
    <source>
        <dbReference type="Pfam" id="PF00884"/>
    </source>
</evidence>
<reference evidence="4 5" key="2">
    <citation type="journal article" date="2018" name="Int. J. Syst. Evol. Microbiol.">
        <title>Marinobacterium aestuarii sp. nov., a benzene-degrading marine bacterium isolated from estuary sediment.</title>
        <authorList>
            <person name="Bae S.S."/>
            <person name="Jung J."/>
            <person name="Chung D."/>
            <person name="Baek K."/>
        </authorList>
    </citation>
    <scope>NUCLEOTIDE SEQUENCE [LARGE SCALE GENOMIC DNA]</scope>
    <source>
        <strain evidence="4 5">ST58-10</strain>
    </source>
</reference>
<dbReference type="GO" id="GO:0008484">
    <property type="term" value="F:sulfuric ester hydrolase activity"/>
    <property type="evidence" value="ECO:0007669"/>
    <property type="project" value="TreeGrafter"/>
</dbReference>
<dbReference type="OrthoDB" id="9803751at2"/>
<keyword evidence="2 4" id="KW-0378">Hydrolase</keyword>
<dbReference type="AlphaFoldDB" id="A0A1A9EXA1"/>
<gene>
    <name evidence="4" type="ORF">A8C75_09960</name>
</gene>
<sequence length="524" mass="59037">MVKKPNILFIMADQLRADYLGCNGHPTIKTPNIDALAARGVNFTRAYCQAPVCGPSRMSFYTGRYASSHGASYNNVPLRIGEKTLGDYLRPEGYRVALVGKTHMRRDDEGMQRLGIDVQSSRGVLVSECGFEPFERDDGLHPDQSVNPDLKYNDYLRSKGYEGKNPWHDYANSALGADGEVVSGWYMRNSHLAARVREEDSETAYSTRRAMEFIEQSKGSPWCLHLSYIKPHWPYMAPAPYHQMYGKDDILPVVRSEQERAQPHPVVGAFMGHPESTAFAQDEVRERVIPTYMGLITQLDEHVGRLVAFLEQQGELDNTLIVLTSDHGDYLGDHWLGEKELFHDASARIPMILVDPRPEADATRGVRSDRLVEAIDLVPTFVESAGGGNFEHVLEGRSLLALIRGESAAQWRSHAFSEADYAWRPARTELGLAADEARAFMVTDGRWKYVYYEHFSPQLFDLVADPGELRDLASNPEYAEVGEELAEALNRWFRERKMRITISNSQVAASTGSAHKRGYLFGLW</sequence>
<dbReference type="EMBL" id="CP015839">
    <property type="protein sequence ID" value="ANG62774.1"/>
    <property type="molecule type" value="Genomic_DNA"/>
</dbReference>
<feature type="domain" description="Sulfatase N-terminal" evidence="3">
    <location>
        <begin position="5"/>
        <end position="386"/>
    </location>
</feature>
<protein>
    <submittedName>
        <fullName evidence="4">Phosphonate monoester hydrolase</fullName>
    </submittedName>
</protein>
<evidence type="ECO:0000313" key="5">
    <source>
        <dbReference type="Proteomes" id="UP000078070"/>
    </source>
</evidence>
<dbReference type="CDD" id="cd16028">
    <property type="entry name" value="PMH"/>
    <property type="match status" value="1"/>
</dbReference>
<dbReference type="FunFam" id="3.40.720.10:FF:000062">
    <property type="entry name" value="Probable sulfatase"/>
    <property type="match status" value="1"/>
</dbReference>
<proteinExistence type="predicted"/>
<dbReference type="Gene3D" id="3.40.720.10">
    <property type="entry name" value="Alkaline Phosphatase, subunit A"/>
    <property type="match status" value="1"/>
</dbReference>
<accession>A0A1A9EXA1</accession>
<keyword evidence="5" id="KW-1185">Reference proteome</keyword>
<dbReference type="SUPFAM" id="SSF53649">
    <property type="entry name" value="Alkaline phosphatase-like"/>
    <property type="match status" value="1"/>
</dbReference>
<dbReference type="GO" id="GO:0005737">
    <property type="term" value="C:cytoplasm"/>
    <property type="evidence" value="ECO:0007669"/>
    <property type="project" value="TreeGrafter"/>
</dbReference>
<name>A0A1A9EXA1_9GAMM</name>
<evidence type="ECO:0000256" key="2">
    <source>
        <dbReference type="ARBA" id="ARBA00022801"/>
    </source>
</evidence>
<dbReference type="PANTHER" id="PTHR45953">
    <property type="entry name" value="IDURONATE 2-SULFATASE"/>
    <property type="match status" value="1"/>
</dbReference>
<dbReference type="STRING" id="1821621.A8C75_09960"/>
<dbReference type="KEGG" id="mars:A8C75_09960"/>
<dbReference type="InterPro" id="IPR000917">
    <property type="entry name" value="Sulfatase_N"/>
</dbReference>
<dbReference type="Proteomes" id="UP000078070">
    <property type="component" value="Chromosome"/>
</dbReference>
<evidence type="ECO:0000256" key="1">
    <source>
        <dbReference type="ARBA" id="ARBA00022723"/>
    </source>
</evidence>
<dbReference type="RefSeq" id="WP_067381469.1">
    <property type="nucleotide sequence ID" value="NZ_CP015839.1"/>
</dbReference>
<dbReference type="Pfam" id="PF00884">
    <property type="entry name" value="Sulfatase"/>
    <property type="match status" value="1"/>
</dbReference>
<dbReference type="GO" id="GO:0046872">
    <property type="term" value="F:metal ion binding"/>
    <property type="evidence" value="ECO:0007669"/>
    <property type="project" value="UniProtKB-KW"/>
</dbReference>
<keyword evidence="1" id="KW-0479">Metal-binding</keyword>